<reference evidence="1 2" key="1">
    <citation type="submission" date="2016-10" db="EMBL/GenBank/DDBJ databases">
        <authorList>
            <person name="de Groot N.N."/>
        </authorList>
    </citation>
    <scope>NUCLEOTIDE SEQUENCE [LARGE SCALE GENOMIC DNA]</scope>
    <source>
        <strain evidence="1 2">743A</strain>
    </source>
</reference>
<dbReference type="SUPFAM" id="SSF53901">
    <property type="entry name" value="Thiolase-like"/>
    <property type="match status" value="1"/>
</dbReference>
<evidence type="ECO:0000313" key="1">
    <source>
        <dbReference type="EMBL" id="SFR57486.1"/>
    </source>
</evidence>
<name>A0A1I6HSQ6_9FIRM</name>
<dbReference type="STRING" id="37658.SAMN05661086_00250"/>
<proteinExistence type="predicted"/>
<dbReference type="InterPro" id="IPR016039">
    <property type="entry name" value="Thiolase-like"/>
</dbReference>
<protein>
    <submittedName>
        <fullName evidence="1">3-oxoacyl-[acyl-carrier-protein] synthase-3</fullName>
    </submittedName>
</protein>
<dbReference type="AlphaFoldDB" id="A0A1I6HSQ6"/>
<dbReference type="GO" id="GO:0016746">
    <property type="term" value="F:acyltransferase activity"/>
    <property type="evidence" value="ECO:0007669"/>
    <property type="project" value="InterPro"/>
</dbReference>
<accession>A0A1I6HSQ6</accession>
<keyword evidence="2" id="KW-1185">Reference proteome</keyword>
<dbReference type="OrthoDB" id="1892135at2"/>
<organism evidence="1 2">
    <name type="scientific">Anaeromicropila populeti</name>
    <dbReference type="NCBI Taxonomy" id="37658"/>
    <lineage>
        <taxon>Bacteria</taxon>
        <taxon>Bacillati</taxon>
        <taxon>Bacillota</taxon>
        <taxon>Clostridia</taxon>
        <taxon>Lachnospirales</taxon>
        <taxon>Lachnospiraceae</taxon>
        <taxon>Anaeromicropila</taxon>
    </lineage>
</organism>
<sequence>MSSYICYMDYLLPEQKMDVEGIFHNLSEDKKSSITDMDAHIKRFKEDTRLDRIAYFKDGQEFSEKVYEMVDKMLQAANIDVKKVTYIMCGNEHLFRANHVSTIHSLQADFGFSNSMILPIMHPCAATLCGLKIADKLLEEDKYILIISGCYWENVEDRYIGFTMRGDGVGLTLVSSHGELKVCDNKSLNYNNAVYDIHGAMRHDPSLSRMNLIQKGSEFLVESMKQYKCNEKTIRKIIQPNAGYSVFHDLYSYYAKVNPELFYYDNIADGGHMCDIDIIRNLKDYMEQQEINKGEYLMIYTPDVEPTFDINYYSSLLQKV</sequence>
<dbReference type="EMBL" id="FOYZ01000001">
    <property type="protein sequence ID" value="SFR57486.1"/>
    <property type="molecule type" value="Genomic_DNA"/>
</dbReference>
<evidence type="ECO:0000313" key="2">
    <source>
        <dbReference type="Proteomes" id="UP000199659"/>
    </source>
</evidence>
<dbReference type="Proteomes" id="UP000199659">
    <property type="component" value="Unassembled WGS sequence"/>
</dbReference>
<dbReference type="RefSeq" id="WP_092558871.1">
    <property type="nucleotide sequence ID" value="NZ_FOYZ01000001.1"/>
</dbReference>
<dbReference type="Gene3D" id="3.40.47.10">
    <property type="match status" value="1"/>
</dbReference>
<gene>
    <name evidence="1" type="ORF">SAMN05661086_00250</name>
</gene>